<accession>A0AAV4M0D3</accession>
<name>A0AAV4M0D3_BABCB</name>
<dbReference type="AlphaFoldDB" id="A0AAV4M0D3"/>
<sequence length="201" mass="21653">MVVTQLRRLGVAGVERLYLLANAHLAEVVGVLRVRLYDNRVVAELTAHEERIDGGREVFTDRLALGVEPHALCDEGFTFEADDLEGHLEAYDGAAAGAAEEGRQVTQVGPRMVDILGGSAVGVLNGGAPEVITRSFGRLAHPPPLLGPVGTVGRIVEVIRPRCLERRHFTFYGRLLIVGYATAAPIAARRCSAVNGNIRRL</sequence>
<protein>
    <submittedName>
        <fullName evidence="1">LLM class F420-dependent oxidoreductase</fullName>
    </submittedName>
</protein>
<dbReference type="GeneID" id="94197084"/>
<gene>
    <name evidence="1" type="ORF">BcabD6B2_50380</name>
</gene>
<organism evidence="1 2">
    <name type="scientific">Babesia caballi</name>
    <dbReference type="NCBI Taxonomy" id="5871"/>
    <lineage>
        <taxon>Eukaryota</taxon>
        <taxon>Sar</taxon>
        <taxon>Alveolata</taxon>
        <taxon>Apicomplexa</taxon>
        <taxon>Aconoidasida</taxon>
        <taxon>Piroplasmida</taxon>
        <taxon>Babesiidae</taxon>
        <taxon>Babesia</taxon>
    </lineage>
</organism>
<reference evidence="1 2" key="1">
    <citation type="submission" date="2021-06" db="EMBL/GenBank/DDBJ databases">
        <title>Genome sequence of Babesia caballi.</title>
        <authorList>
            <person name="Yamagishi J."/>
            <person name="Kidaka T."/>
            <person name="Ochi A."/>
        </authorList>
    </citation>
    <scope>NUCLEOTIDE SEQUENCE [LARGE SCALE GENOMIC DNA]</scope>
    <source>
        <strain evidence="1">USDA-D6B2</strain>
    </source>
</reference>
<evidence type="ECO:0000313" key="1">
    <source>
        <dbReference type="EMBL" id="GIX65603.1"/>
    </source>
</evidence>
<dbReference type="Proteomes" id="UP001497744">
    <property type="component" value="Unassembled WGS sequence"/>
</dbReference>
<evidence type="ECO:0000313" key="2">
    <source>
        <dbReference type="Proteomes" id="UP001497744"/>
    </source>
</evidence>
<dbReference type="RefSeq" id="XP_067717672.1">
    <property type="nucleotide sequence ID" value="XM_067861571.1"/>
</dbReference>
<dbReference type="EMBL" id="BPLF01000005">
    <property type="protein sequence ID" value="GIX65603.1"/>
    <property type="molecule type" value="Genomic_DNA"/>
</dbReference>
<keyword evidence="2" id="KW-1185">Reference proteome</keyword>
<proteinExistence type="predicted"/>
<comment type="caution">
    <text evidence="1">The sequence shown here is derived from an EMBL/GenBank/DDBJ whole genome shotgun (WGS) entry which is preliminary data.</text>
</comment>